<dbReference type="InterPro" id="IPR051619">
    <property type="entry name" value="TypeII_TA_RNase_PINc/VapC"/>
</dbReference>
<dbReference type="eggNOG" id="arCOG00729">
    <property type="taxonomic scope" value="Archaea"/>
</dbReference>
<dbReference type="PANTHER" id="PTHR35901">
    <property type="entry name" value="RIBONUCLEASE VAPC3"/>
    <property type="match status" value="1"/>
</dbReference>
<name>U3TGJ3_9CREN</name>
<dbReference type="PANTHER" id="PTHR35901:SF1">
    <property type="entry name" value="EXONUCLEASE VAPC9"/>
    <property type="match status" value="1"/>
</dbReference>
<evidence type="ECO:0000259" key="2">
    <source>
        <dbReference type="Pfam" id="PF01850"/>
    </source>
</evidence>
<dbReference type="Pfam" id="PF01850">
    <property type="entry name" value="PIN"/>
    <property type="match status" value="1"/>
</dbReference>
<evidence type="ECO:0000313" key="4">
    <source>
        <dbReference type="Proteomes" id="UP000016887"/>
    </source>
</evidence>
<dbReference type="Gene3D" id="3.40.50.1010">
    <property type="entry name" value="5'-nuclease"/>
    <property type="match status" value="1"/>
</dbReference>
<evidence type="ECO:0000256" key="1">
    <source>
        <dbReference type="ARBA" id="ARBA00022842"/>
    </source>
</evidence>
<dbReference type="InterPro" id="IPR029060">
    <property type="entry name" value="PIN-like_dom_sf"/>
</dbReference>
<protein>
    <submittedName>
        <fullName evidence="3">Predicted nucleic acid-binding protein</fullName>
    </submittedName>
</protein>
<proteinExistence type="predicted"/>
<dbReference type="CDD" id="cd09873">
    <property type="entry name" value="PIN_Pae0151-like"/>
    <property type="match status" value="1"/>
</dbReference>
<dbReference type="KEGG" id="acj:ACAM_1644"/>
<dbReference type="GeneID" id="17110831"/>
<keyword evidence="4" id="KW-1185">Reference proteome</keyword>
<gene>
    <name evidence="3" type="ORF">ACAM_1644</name>
</gene>
<accession>U3TGJ3</accession>
<feature type="domain" description="PIN" evidence="2">
    <location>
        <begin position="33"/>
        <end position="121"/>
    </location>
</feature>
<dbReference type="EMBL" id="AP012489">
    <property type="protein sequence ID" value="BAN91113.1"/>
    <property type="molecule type" value="Genomic_DNA"/>
</dbReference>
<organism evidence="3 4">
    <name type="scientific">Aeropyrum camini SY1 = JCM 12091</name>
    <dbReference type="NCBI Taxonomy" id="1198449"/>
    <lineage>
        <taxon>Archaea</taxon>
        <taxon>Thermoproteota</taxon>
        <taxon>Thermoprotei</taxon>
        <taxon>Desulfurococcales</taxon>
        <taxon>Desulfurococcaceae</taxon>
        <taxon>Aeropyrum</taxon>
    </lineage>
</organism>
<dbReference type="SUPFAM" id="SSF88723">
    <property type="entry name" value="PIN domain-like"/>
    <property type="match status" value="1"/>
</dbReference>
<dbReference type="InterPro" id="IPR002716">
    <property type="entry name" value="PIN_dom"/>
</dbReference>
<dbReference type="RefSeq" id="WP_022542379.1">
    <property type="nucleotide sequence ID" value="NC_022521.1"/>
</dbReference>
<sequence>MTRPTYLFDASSIVRALREVKLVPLGGQAIQWLTVYEVLNAFWKEANLLHRLDPEEAGSLVSDFTEVIREMVVLEPRGLEQSIFRIAVSKGATIYDASYIALAAKYNLVLVTEDQKLSRIASDTVNVVSLNDLA</sequence>
<dbReference type="Proteomes" id="UP000016887">
    <property type="component" value="Chromosome"/>
</dbReference>
<evidence type="ECO:0000313" key="3">
    <source>
        <dbReference type="EMBL" id="BAN91113.1"/>
    </source>
</evidence>
<dbReference type="AlphaFoldDB" id="U3TGJ3"/>
<dbReference type="InterPro" id="IPR044153">
    <property type="entry name" value="PIN_Pae0151-like"/>
</dbReference>
<dbReference type="OrthoDB" id="168412at2157"/>
<reference evidence="3 4" key="1">
    <citation type="journal article" date="2013" name="Appl. Environ. Microbiol.">
        <title>Variation of the Virus-Related Elements within Syntenic Genomes of the Hyperthermophilic Archaeon Aeropyrum.</title>
        <authorList>
            <person name="Daifuku T."/>
            <person name="Yoshida T."/>
            <person name="Kitamura T."/>
            <person name="Kawaichi S."/>
            <person name="Inoue T."/>
            <person name="Nomura K."/>
            <person name="Yoshida Y."/>
            <person name="Kuno S."/>
            <person name="Sako Y."/>
        </authorList>
    </citation>
    <scope>NUCLEOTIDE SEQUENCE [LARGE SCALE GENOMIC DNA]</scope>
    <source>
        <strain evidence="3 4">SY1</strain>
    </source>
</reference>
<keyword evidence="1" id="KW-0460">Magnesium</keyword>